<dbReference type="OrthoDB" id="5515039at2"/>
<dbReference type="Proteomes" id="UP000008139">
    <property type="component" value="Chromosome"/>
</dbReference>
<evidence type="ECO:0000313" key="1">
    <source>
        <dbReference type="EMBL" id="AEA33769.1"/>
    </source>
</evidence>
<dbReference type="HOGENOM" id="CLU_2316456_0_0_7"/>
<accession>F2LVI5</accession>
<name>F2LVI5_HIPMA</name>
<dbReference type="KEGG" id="hmr:Hipma_0799"/>
<protein>
    <submittedName>
        <fullName evidence="1">Uncharacterized protein</fullName>
    </submittedName>
</protein>
<reference evidence="1 2" key="1">
    <citation type="journal article" date="2011" name="Stand. Genomic Sci.">
        <title>Complete genome sequence of the thermophilic sulfur-reducer Hippea maritima type strain (MH(2)).</title>
        <authorList>
            <person name="Huntemann M."/>
            <person name="Lu M."/>
            <person name="Nolan M."/>
            <person name="Lapidus A."/>
            <person name="Lucas S."/>
            <person name="Hammon N."/>
            <person name="Deshpande S."/>
            <person name="Cheng J.F."/>
            <person name="Tapia R."/>
            <person name="Han C."/>
            <person name="Goodwin L."/>
            <person name="Pitluck S."/>
            <person name="Liolios K."/>
            <person name="Pagani I."/>
            <person name="Ivanova N."/>
            <person name="Ovchinikova G."/>
            <person name="Pati A."/>
            <person name="Chen A."/>
            <person name="Palaniappan K."/>
            <person name="Land M."/>
            <person name="Hauser L."/>
            <person name="Jeffries C.D."/>
            <person name="Detter J.C."/>
            <person name="Brambilla E.M."/>
            <person name="Rohde M."/>
            <person name="Spring S."/>
            <person name="Goker M."/>
            <person name="Woyke T."/>
            <person name="Bristow J."/>
            <person name="Eisen J.A."/>
            <person name="Markowitz V."/>
            <person name="Hugenholtz P."/>
            <person name="Kyrpides N.C."/>
            <person name="Klenk H.P."/>
            <person name="Mavromatis K."/>
        </authorList>
    </citation>
    <scope>NUCLEOTIDE SEQUENCE [LARGE SCALE GENOMIC DNA]</scope>
    <source>
        <strain evidence="2">ATCC 700847 / DSM 10411 / MH2</strain>
    </source>
</reference>
<sequence length="99" mass="12146">MSFEIDIIIDRKRRWNLKEMLLEEGFPFKEWFVEFTNDRSIISFEIKKTQEDVLKKLFEFLKREPTGTRIILPNGTKVNPFKDDFDRFYELVCEYIIKE</sequence>
<dbReference type="AlphaFoldDB" id="F2LVI5"/>
<gene>
    <name evidence="1" type="ordered locus">Hipma_0799</name>
</gene>
<dbReference type="EMBL" id="CP002606">
    <property type="protein sequence ID" value="AEA33769.1"/>
    <property type="molecule type" value="Genomic_DNA"/>
</dbReference>
<keyword evidence="2" id="KW-1185">Reference proteome</keyword>
<dbReference type="STRING" id="760142.Hipma_0799"/>
<dbReference type="eggNOG" id="ENOG5030TZ7">
    <property type="taxonomic scope" value="Bacteria"/>
</dbReference>
<reference evidence="2" key="2">
    <citation type="submission" date="2011-03" db="EMBL/GenBank/DDBJ databases">
        <title>The complete genome of Hippea maritima DSM 10411.</title>
        <authorList>
            <consortium name="US DOE Joint Genome Institute (JGI-PGF)"/>
            <person name="Lucas S."/>
            <person name="Copeland A."/>
            <person name="Lapidus A."/>
            <person name="Bruce D."/>
            <person name="Goodwin L."/>
            <person name="Pitluck S."/>
            <person name="Peters L."/>
            <person name="Kyrpides N."/>
            <person name="Mavromatis K."/>
            <person name="Pagani I."/>
            <person name="Ivanova N."/>
            <person name="Mikhailova N."/>
            <person name="Lu M."/>
            <person name="Detter J.C."/>
            <person name="Tapia R."/>
            <person name="Han C."/>
            <person name="Land M."/>
            <person name="Hauser L."/>
            <person name="Markowitz V."/>
            <person name="Cheng J.-F."/>
            <person name="Hugenholtz P."/>
            <person name="Woyke T."/>
            <person name="Wu D."/>
            <person name="Spring S."/>
            <person name="Schroeder M."/>
            <person name="Brambilla E."/>
            <person name="Klenk H.-P."/>
            <person name="Eisen J.A."/>
        </authorList>
    </citation>
    <scope>NUCLEOTIDE SEQUENCE [LARGE SCALE GENOMIC DNA]</scope>
    <source>
        <strain evidence="2">ATCC 700847 / DSM 10411 / MH2</strain>
    </source>
</reference>
<organism evidence="1 2">
    <name type="scientific">Hippea maritima (strain ATCC 700847 / DSM 10411 / MH2)</name>
    <dbReference type="NCBI Taxonomy" id="760142"/>
    <lineage>
        <taxon>Bacteria</taxon>
        <taxon>Pseudomonadati</taxon>
        <taxon>Campylobacterota</taxon>
        <taxon>Desulfurellia</taxon>
        <taxon>Desulfurellales</taxon>
        <taxon>Hippeaceae</taxon>
        <taxon>Hippea</taxon>
    </lineage>
</organism>
<evidence type="ECO:0000313" key="2">
    <source>
        <dbReference type="Proteomes" id="UP000008139"/>
    </source>
</evidence>
<dbReference type="InParanoid" id="F2LVI5"/>
<proteinExistence type="predicted"/>
<dbReference type="RefSeq" id="WP_013681810.1">
    <property type="nucleotide sequence ID" value="NC_015318.1"/>
</dbReference>